<keyword evidence="4" id="KW-1185">Reference proteome</keyword>
<feature type="compositionally biased region" description="Low complexity" evidence="1">
    <location>
        <begin position="320"/>
        <end position="341"/>
    </location>
</feature>
<accession>A0A3N0ADY8</accession>
<feature type="compositionally biased region" description="Basic residues" evidence="1">
    <location>
        <begin position="130"/>
        <end position="139"/>
    </location>
</feature>
<sequence length="353" mass="36991">MTSSDKRPSVRDKKRAQGRLAREGEGAVASGIAEQGGLDLPVVREESPRADAACAPGVDRDPSGEQAASSGFAPKLANLASFARKGGDASGSDIASAPSAPLPKAPLGEEPSDFFDLGDFDDAAPAKRGIRARAAKKGPHRESDRTRSKTEAPQASAGLPPALVDDAAPEFPESRRSTSRKATEREKAIVRGRKRKAAWVVAACIFLIAAIVSGLLFWNAYLRYDDAADMRGEWQVADGSMTVVIDDSTIKMPDALEYSYELDIWEKTISFAFDDLSGTGSYRFSSDRRGLVIEEGEDGAAGVVALIKVSDDEAAEPHRGPAAPAAEEQAPADGAPEAGDASSTEGEASDGAA</sequence>
<organism evidence="3 4">
    <name type="scientific">Slackia faecicanis</name>
    <dbReference type="NCBI Taxonomy" id="255723"/>
    <lineage>
        <taxon>Bacteria</taxon>
        <taxon>Bacillati</taxon>
        <taxon>Actinomycetota</taxon>
        <taxon>Coriobacteriia</taxon>
        <taxon>Eggerthellales</taxon>
        <taxon>Eggerthellaceae</taxon>
        <taxon>Slackia</taxon>
    </lineage>
</organism>
<keyword evidence="2" id="KW-0472">Membrane</keyword>
<feature type="compositionally biased region" description="Basic and acidic residues" evidence="1">
    <location>
        <begin position="140"/>
        <end position="150"/>
    </location>
</feature>
<dbReference type="EMBL" id="QICB01000007">
    <property type="protein sequence ID" value="RNL18826.1"/>
    <property type="molecule type" value="Genomic_DNA"/>
</dbReference>
<gene>
    <name evidence="3" type="ORF">DMP07_07680</name>
</gene>
<feature type="region of interest" description="Disordered" evidence="1">
    <location>
        <begin position="312"/>
        <end position="353"/>
    </location>
</feature>
<feature type="region of interest" description="Disordered" evidence="1">
    <location>
        <begin position="130"/>
        <end position="187"/>
    </location>
</feature>
<evidence type="ECO:0000313" key="4">
    <source>
        <dbReference type="Proteomes" id="UP000267368"/>
    </source>
</evidence>
<feature type="compositionally biased region" description="Basic and acidic residues" evidence="1">
    <location>
        <begin position="172"/>
        <end position="187"/>
    </location>
</feature>
<keyword evidence="2" id="KW-1133">Transmembrane helix</keyword>
<feature type="compositionally biased region" description="Basic and acidic residues" evidence="1">
    <location>
        <begin position="1"/>
        <end position="11"/>
    </location>
</feature>
<protein>
    <submittedName>
        <fullName evidence="3">Uncharacterized protein</fullName>
    </submittedName>
</protein>
<feature type="transmembrane region" description="Helical" evidence="2">
    <location>
        <begin position="197"/>
        <end position="221"/>
    </location>
</feature>
<dbReference type="AlphaFoldDB" id="A0A3N0ADY8"/>
<dbReference type="Proteomes" id="UP000267368">
    <property type="component" value="Unassembled WGS sequence"/>
</dbReference>
<keyword evidence="2" id="KW-0812">Transmembrane</keyword>
<feature type="region of interest" description="Disordered" evidence="1">
    <location>
        <begin position="1"/>
        <end position="118"/>
    </location>
</feature>
<reference evidence="4" key="1">
    <citation type="submission" date="2018-05" db="EMBL/GenBank/DDBJ databases">
        <title>Genome Sequencing of selected type strains of the family Eggerthellaceae.</title>
        <authorList>
            <person name="Danylec N."/>
            <person name="Stoll D.A."/>
            <person name="Doetsch A."/>
            <person name="Huch M."/>
        </authorList>
    </citation>
    <scope>NUCLEOTIDE SEQUENCE [LARGE SCALE GENOMIC DNA]</scope>
    <source>
        <strain evidence="4">DSM 17537</strain>
    </source>
</reference>
<dbReference type="RefSeq" id="WP_123198569.1">
    <property type="nucleotide sequence ID" value="NZ_QICB01000007.1"/>
</dbReference>
<dbReference type="OrthoDB" id="3197458at2"/>
<evidence type="ECO:0000256" key="1">
    <source>
        <dbReference type="SAM" id="MobiDB-lite"/>
    </source>
</evidence>
<evidence type="ECO:0000313" key="3">
    <source>
        <dbReference type="EMBL" id="RNL18826.1"/>
    </source>
</evidence>
<evidence type="ECO:0000256" key="2">
    <source>
        <dbReference type="SAM" id="Phobius"/>
    </source>
</evidence>
<name>A0A3N0ADY8_9ACTN</name>
<proteinExistence type="predicted"/>
<comment type="caution">
    <text evidence="3">The sequence shown here is derived from an EMBL/GenBank/DDBJ whole genome shotgun (WGS) entry which is preliminary data.</text>
</comment>